<keyword evidence="2" id="KW-1185">Reference proteome</keyword>
<proteinExistence type="predicted"/>
<evidence type="ECO:0000313" key="1">
    <source>
        <dbReference type="EMBL" id="GMM60915.1"/>
    </source>
</evidence>
<name>A0ABQ6P759_9SPHN</name>
<dbReference type="EMBL" id="BTFW01000001">
    <property type="protein sequence ID" value="GMM60915.1"/>
    <property type="molecule type" value="Genomic_DNA"/>
</dbReference>
<gene>
    <name evidence="1" type="ORF">NUTIK01_16920</name>
</gene>
<reference evidence="1 2" key="1">
    <citation type="submission" date="2023-06" db="EMBL/GenBank/DDBJ databases">
        <title>Draft genome sequence of Novosphingobium sp. strain IK01.</title>
        <authorList>
            <person name="Hatamoto M."/>
            <person name="Ikarashi T."/>
            <person name="Yamaguchi T."/>
        </authorList>
    </citation>
    <scope>NUCLEOTIDE SEQUENCE [LARGE SCALE GENOMIC DNA]</scope>
    <source>
        <strain evidence="1 2">IK01</strain>
    </source>
</reference>
<protein>
    <recommendedName>
        <fullName evidence="3">Glycosyltransferase family 1 protein</fullName>
    </recommendedName>
</protein>
<sequence length="324" mass="35481">MKIGMNAALVRSSLHLGLLQENEPGIDIVLFRDERLAGVIEAAFPGRGLFLGREARLDPHPLRFVRNVRANRQYYRDVRKRVEALGIGRLILFLEGEPLERSILAWYRGKVELWEEGLSHYVDLTTPLWYAARGCVQILAGFYPRGALVRRADRGGMLVRDRFAARNLTLASPVLAAPEEQVLVIGSPLVEDRLISRAVWTRGLAAIAGVSPWPVRYLPHPREDKAALPALLASIVGEGGAGVTLAPEPHGIAPHAQAHGYRAFLAPVSTALLDLGAFGASLFVADLFGQRRISRVLRGWADNPVDVAADEAALRAFFAERAGD</sequence>
<dbReference type="Proteomes" id="UP001187221">
    <property type="component" value="Unassembled WGS sequence"/>
</dbReference>
<accession>A0ABQ6P759</accession>
<comment type="caution">
    <text evidence="1">The sequence shown here is derived from an EMBL/GenBank/DDBJ whole genome shotgun (WGS) entry which is preliminary data.</text>
</comment>
<evidence type="ECO:0008006" key="3">
    <source>
        <dbReference type="Google" id="ProtNLM"/>
    </source>
</evidence>
<organism evidence="1 2">
    <name type="scientific">Novosphingobium pituita</name>
    <dbReference type="NCBI Taxonomy" id="3056842"/>
    <lineage>
        <taxon>Bacteria</taxon>
        <taxon>Pseudomonadati</taxon>
        <taxon>Pseudomonadota</taxon>
        <taxon>Alphaproteobacteria</taxon>
        <taxon>Sphingomonadales</taxon>
        <taxon>Sphingomonadaceae</taxon>
        <taxon>Novosphingobium</taxon>
    </lineage>
</organism>
<evidence type="ECO:0000313" key="2">
    <source>
        <dbReference type="Proteomes" id="UP001187221"/>
    </source>
</evidence>